<dbReference type="Gene3D" id="3.40.50.2300">
    <property type="match status" value="1"/>
</dbReference>
<feature type="DNA-binding region" description="OmpR/PhoB-type" evidence="5">
    <location>
        <begin position="125"/>
        <end position="223"/>
    </location>
</feature>
<evidence type="ECO:0000313" key="8">
    <source>
        <dbReference type="EMBL" id="MBB6544072.1"/>
    </source>
</evidence>
<evidence type="ECO:0000256" key="4">
    <source>
        <dbReference type="PROSITE-ProRule" id="PRU00169"/>
    </source>
</evidence>
<dbReference type="InterPro" id="IPR036388">
    <property type="entry name" value="WH-like_DNA-bd_sf"/>
</dbReference>
<evidence type="ECO:0000256" key="1">
    <source>
        <dbReference type="ARBA" id="ARBA00023015"/>
    </source>
</evidence>
<gene>
    <name evidence="8" type="ORF">HNQ55_002596</name>
</gene>
<name>A0A7X0NIF4_9GAMM</name>
<dbReference type="Pfam" id="PF00486">
    <property type="entry name" value="Trans_reg_C"/>
    <property type="match status" value="1"/>
</dbReference>
<feature type="domain" description="Response regulatory" evidence="6">
    <location>
        <begin position="2"/>
        <end position="116"/>
    </location>
</feature>
<comment type="caution">
    <text evidence="8">The sequence shown here is derived from an EMBL/GenBank/DDBJ whole genome shotgun (WGS) entry which is preliminary data.</text>
</comment>
<dbReference type="Proteomes" id="UP000537141">
    <property type="component" value="Unassembled WGS sequence"/>
</dbReference>
<dbReference type="AlphaFoldDB" id="A0A7X0NIF4"/>
<dbReference type="InterPro" id="IPR001789">
    <property type="entry name" value="Sig_transdc_resp-reg_receiver"/>
</dbReference>
<dbReference type="CDD" id="cd00383">
    <property type="entry name" value="trans_reg_C"/>
    <property type="match status" value="1"/>
</dbReference>
<dbReference type="InterPro" id="IPR039420">
    <property type="entry name" value="WalR-like"/>
</dbReference>
<organism evidence="8 9">
    <name type="scientific">Thalassotalea piscium</name>
    <dbReference type="NCBI Taxonomy" id="1230533"/>
    <lineage>
        <taxon>Bacteria</taxon>
        <taxon>Pseudomonadati</taxon>
        <taxon>Pseudomonadota</taxon>
        <taxon>Gammaproteobacteria</taxon>
        <taxon>Alteromonadales</taxon>
        <taxon>Colwelliaceae</taxon>
        <taxon>Thalassotalea</taxon>
    </lineage>
</organism>
<feature type="modified residue" description="4-aspartylphosphate" evidence="4">
    <location>
        <position position="51"/>
    </location>
</feature>
<dbReference type="GO" id="GO:0006355">
    <property type="term" value="P:regulation of DNA-templated transcription"/>
    <property type="evidence" value="ECO:0007669"/>
    <property type="project" value="InterPro"/>
</dbReference>
<protein>
    <submittedName>
        <fullName evidence="8">DNA-binding response OmpR family regulator</fullName>
    </submittedName>
</protein>
<dbReference type="GO" id="GO:0000156">
    <property type="term" value="F:phosphorelay response regulator activity"/>
    <property type="evidence" value="ECO:0007669"/>
    <property type="project" value="TreeGrafter"/>
</dbReference>
<dbReference type="SUPFAM" id="SSF46894">
    <property type="entry name" value="C-terminal effector domain of the bipartite response regulators"/>
    <property type="match status" value="1"/>
</dbReference>
<keyword evidence="2 5" id="KW-0238">DNA-binding</keyword>
<dbReference type="GO" id="GO:0032993">
    <property type="term" value="C:protein-DNA complex"/>
    <property type="evidence" value="ECO:0007669"/>
    <property type="project" value="TreeGrafter"/>
</dbReference>
<keyword evidence="9" id="KW-1185">Reference proteome</keyword>
<evidence type="ECO:0000256" key="5">
    <source>
        <dbReference type="PROSITE-ProRule" id="PRU01091"/>
    </source>
</evidence>
<dbReference type="Gene3D" id="1.10.10.10">
    <property type="entry name" value="Winged helix-like DNA-binding domain superfamily/Winged helix DNA-binding domain"/>
    <property type="match status" value="1"/>
</dbReference>
<dbReference type="RefSeq" id="WP_184424873.1">
    <property type="nucleotide sequence ID" value="NZ_AP027362.1"/>
</dbReference>
<evidence type="ECO:0000259" key="7">
    <source>
        <dbReference type="PROSITE" id="PS51755"/>
    </source>
</evidence>
<keyword evidence="3" id="KW-0804">Transcription</keyword>
<dbReference type="InterPro" id="IPR016032">
    <property type="entry name" value="Sig_transdc_resp-reg_C-effctor"/>
</dbReference>
<accession>A0A7X0NIF4</accession>
<evidence type="ECO:0000313" key="9">
    <source>
        <dbReference type="Proteomes" id="UP000537141"/>
    </source>
</evidence>
<keyword evidence="4" id="KW-0597">Phosphoprotein</keyword>
<reference evidence="8 9" key="1">
    <citation type="submission" date="2020-08" db="EMBL/GenBank/DDBJ databases">
        <title>Genomic Encyclopedia of Type Strains, Phase IV (KMG-IV): sequencing the most valuable type-strain genomes for metagenomic binning, comparative biology and taxonomic classification.</title>
        <authorList>
            <person name="Goeker M."/>
        </authorList>
    </citation>
    <scope>NUCLEOTIDE SEQUENCE [LARGE SCALE GENOMIC DNA]</scope>
    <source>
        <strain evidence="8 9">DSM 26287</strain>
    </source>
</reference>
<dbReference type="PANTHER" id="PTHR48111">
    <property type="entry name" value="REGULATOR OF RPOS"/>
    <property type="match status" value="1"/>
</dbReference>
<dbReference type="GO" id="GO:0005829">
    <property type="term" value="C:cytosol"/>
    <property type="evidence" value="ECO:0007669"/>
    <property type="project" value="TreeGrafter"/>
</dbReference>
<evidence type="ECO:0000259" key="6">
    <source>
        <dbReference type="PROSITE" id="PS50110"/>
    </source>
</evidence>
<dbReference type="SMART" id="SM00448">
    <property type="entry name" value="REC"/>
    <property type="match status" value="1"/>
</dbReference>
<dbReference type="Pfam" id="PF00072">
    <property type="entry name" value="Response_reg"/>
    <property type="match status" value="1"/>
</dbReference>
<evidence type="ECO:0000256" key="2">
    <source>
        <dbReference type="ARBA" id="ARBA00023125"/>
    </source>
</evidence>
<evidence type="ECO:0000256" key="3">
    <source>
        <dbReference type="ARBA" id="ARBA00023163"/>
    </source>
</evidence>
<proteinExistence type="predicted"/>
<dbReference type="SMART" id="SM00862">
    <property type="entry name" value="Trans_reg_C"/>
    <property type="match status" value="1"/>
</dbReference>
<dbReference type="InterPro" id="IPR011006">
    <property type="entry name" value="CheY-like_superfamily"/>
</dbReference>
<sequence length="225" mass="24509">MKVLIIEDSTSLRRSLRVGLSNLGFTVDDTGDGSEGLSMALAGNYSLLILDLMLPTLSGTAILKAIRQANKDIRVLILSAKDLTEDKVDGLLNGADDYLTKPFSFDELHVRLLCLMRRGSLNVNDSSINIGAISLDLHLKQLKCGGTDANLTPNEYKVVECLFSNQGKVISPEKLSEYLAGQYDAVAKNSIEAHLSSARKKVKALGFDLPIKTKRGFGYFVESDL</sequence>
<dbReference type="GO" id="GO:0000976">
    <property type="term" value="F:transcription cis-regulatory region binding"/>
    <property type="evidence" value="ECO:0007669"/>
    <property type="project" value="TreeGrafter"/>
</dbReference>
<dbReference type="InterPro" id="IPR001867">
    <property type="entry name" value="OmpR/PhoB-type_DNA-bd"/>
</dbReference>
<dbReference type="PROSITE" id="PS50110">
    <property type="entry name" value="RESPONSE_REGULATORY"/>
    <property type="match status" value="1"/>
</dbReference>
<keyword evidence="1" id="KW-0805">Transcription regulation</keyword>
<feature type="domain" description="OmpR/PhoB-type" evidence="7">
    <location>
        <begin position="125"/>
        <end position="223"/>
    </location>
</feature>
<dbReference type="PROSITE" id="PS51755">
    <property type="entry name" value="OMPR_PHOB"/>
    <property type="match status" value="1"/>
</dbReference>
<dbReference type="SUPFAM" id="SSF52172">
    <property type="entry name" value="CheY-like"/>
    <property type="match status" value="1"/>
</dbReference>
<dbReference type="EMBL" id="JACHHU010000023">
    <property type="protein sequence ID" value="MBB6544072.1"/>
    <property type="molecule type" value="Genomic_DNA"/>
</dbReference>
<dbReference type="PANTHER" id="PTHR48111:SF67">
    <property type="entry name" value="TRANSCRIPTIONAL REGULATORY PROTEIN TCTD"/>
    <property type="match status" value="1"/>
</dbReference>